<protein>
    <recommendedName>
        <fullName evidence="11">C2H2-type domain-containing protein</fullName>
    </recommendedName>
</protein>
<dbReference type="Gene3D" id="3.30.160.60">
    <property type="entry name" value="Classic Zinc Finger"/>
    <property type="match status" value="2"/>
</dbReference>
<dbReference type="GO" id="GO:0005737">
    <property type="term" value="C:cytoplasm"/>
    <property type="evidence" value="ECO:0007669"/>
    <property type="project" value="TreeGrafter"/>
</dbReference>
<dbReference type="FunFam" id="3.30.160.60:FF:000072">
    <property type="entry name" value="zinc finger protein 143 isoform X1"/>
    <property type="match status" value="1"/>
</dbReference>
<gene>
    <name evidence="12" type="ORF">BGW38_005129</name>
</gene>
<dbReference type="PANTHER" id="PTHR47428:SF2">
    <property type="entry name" value="ZINC FINGER PROTEIN RSV1"/>
    <property type="match status" value="1"/>
</dbReference>
<name>A0A9P6FP73_9FUNG</name>
<dbReference type="PROSITE" id="PS50157">
    <property type="entry name" value="ZINC_FINGER_C2H2_2"/>
    <property type="match status" value="2"/>
</dbReference>
<evidence type="ECO:0000256" key="3">
    <source>
        <dbReference type="ARBA" id="ARBA00022737"/>
    </source>
</evidence>
<evidence type="ECO:0000256" key="2">
    <source>
        <dbReference type="ARBA" id="ARBA00022723"/>
    </source>
</evidence>
<sequence length="555" mass="58937">MLASVFSITSDFATSTFDQKKAQTNHTLPTFYQSDPTSTFSSLNPSHSSSFSPTMSACSLSPSPAHSPSLSASPSSILYAQQQQHHHLQILGNHPASPNFLDLPADSFMIPVSQARPNQIQAQRLFSDCDPSMSEFSQDCNSFTTTAASVPTANSLYEIQYSTVVPTADDCQASVDYIYSHPQQQMRFKSEDLPASPNGHFVSAIAAAAAVAQAPTTYMLSTMARSFSDSQISDLCSALPEQVGMELCDSPMMYSQGRLYNTSHSLYSSANCATGLQQNHHHSYSTSSLSTLSEDSSSVSMSPRSPFSSTAASTAGSLSQSSSCNSLASTFALTRTMSEQSLPIFHNSSLALTTATPTTTAATTSTPASSAATTAATTTTGASMMSMSMSMSGLVGLDGPGMMMKPTPKRSRGRRVASFPDTASAASGCKVFTCRFDDCGKIFKRSEHLKRHVRSIHTLEKPFECPIPSCPKRFSRSDNLNQHIRIHRSGSSGLTHGLTHMHPHGGSGLTRSNSSSSIGSGLGLGVGIGAGDKNSKAYATFTPFLQSYSTELLTI</sequence>
<evidence type="ECO:0000256" key="6">
    <source>
        <dbReference type="ARBA" id="ARBA00023015"/>
    </source>
</evidence>
<comment type="caution">
    <text evidence="12">The sequence shown here is derived from an EMBL/GenBank/DDBJ whole genome shotgun (WGS) entry which is preliminary data.</text>
</comment>
<keyword evidence="2" id="KW-0479">Metal-binding</keyword>
<dbReference type="GO" id="GO:0000433">
    <property type="term" value="P:carbon catabolite repression of transcription from RNA polymerase II promoter by glucose"/>
    <property type="evidence" value="ECO:0007669"/>
    <property type="project" value="TreeGrafter"/>
</dbReference>
<evidence type="ECO:0000256" key="8">
    <source>
        <dbReference type="ARBA" id="ARBA00023242"/>
    </source>
</evidence>
<evidence type="ECO:0000256" key="7">
    <source>
        <dbReference type="ARBA" id="ARBA00023163"/>
    </source>
</evidence>
<keyword evidence="7" id="KW-0804">Transcription</keyword>
<reference evidence="12" key="1">
    <citation type="journal article" date="2020" name="Fungal Divers.">
        <title>Resolving the Mortierellaceae phylogeny through synthesis of multi-gene phylogenetics and phylogenomics.</title>
        <authorList>
            <person name="Vandepol N."/>
            <person name="Liber J."/>
            <person name="Desiro A."/>
            <person name="Na H."/>
            <person name="Kennedy M."/>
            <person name="Barry K."/>
            <person name="Grigoriev I.V."/>
            <person name="Miller A.N."/>
            <person name="O'Donnell K."/>
            <person name="Stajich J.E."/>
            <person name="Bonito G."/>
        </authorList>
    </citation>
    <scope>NUCLEOTIDE SEQUENCE</scope>
    <source>
        <strain evidence="12">KOD1015</strain>
    </source>
</reference>
<feature type="domain" description="C2H2-type" evidence="11">
    <location>
        <begin position="463"/>
        <end position="492"/>
    </location>
</feature>
<keyword evidence="6" id="KW-0805">Transcription regulation</keyword>
<feature type="region of interest" description="Disordered" evidence="10">
    <location>
        <begin position="54"/>
        <end position="73"/>
    </location>
</feature>
<keyword evidence="13" id="KW-1185">Reference proteome</keyword>
<evidence type="ECO:0000256" key="4">
    <source>
        <dbReference type="ARBA" id="ARBA00022771"/>
    </source>
</evidence>
<evidence type="ECO:0000256" key="9">
    <source>
        <dbReference type="PROSITE-ProRule" id="PRU00042"/>
    </source>
</evidence>
<dbReference type="GO" id="GO:0000978">
    <property type="term" value="F:RNA polymerase II cis-regulatory region sequence-specific DNA binding"/>
    <property type="evidence" value="ECO:0007669"/>
    <property type="project" value="TreeGrafter"/>
</dbReference>
<dbReference type="OrthoDB" id="6365676at2759"/>
<dbReference type="GO" id="GO:0000981">
    <property type="term" value="F:DNA-binding transcription factor activity, RNA polymerase II-specific"/>
    <property type="evidence" value="ECO:0007669"/>
    <property type="project" value="UniProtKB-ARBA"/>
</dbReference>
<comment type="subcellular location">
    <subcellularLocation>
        <location evidence="1">Nucleus</location>
    </subcellularLocation>
</comment>
<dbReference type="PANTHER" id="PTHR47428">
    <property type="entry name" value="REGULATORY PROTEIN MIG1-RELATED"/>
    <property type="match status" value="1"/>
</dbReference>
<keyword evidence="5" id="KW-0862">Zinc</keyword>
<proteinExistence type="predicted"/>
<dbReference type="InterPro" id="IPR013087">
    <property type="entry name" value="Znf_C2H2_type"/>
</dbReference>
<feature type="domain" description="C2H2-type" evidence="11">
    <location>
        <begin position="432"/>
        <end position="462"/>
    </location>
</feature>
<dbReference type="InterPro" id="IPR051007">
    <property type="entry name" value="creA/MIG_C2H2-ZnF"/>
</dbReference>
<evidence type="ECO:0000313" key="13">
    <source>
        <dbReference type="Proteomes" id="UP000780801"/>
    </source>
</evidence>
<dbReference type="AlphaFoldDB" id="A0A9P6FP73"/>
<evidence type="ECO:0000256" key="10">
    <source>
        <dbReference type="SAM" id="MobiDB-lite"/>
    </source>
</evidence>
<dbReference type="EMBL" id="JAABOA010003246">
    <property type="protein sequence ID" value="KAF9578867.1"/>
    <property type="molecule type" value="Genomic_DNA"/>
</dbReference>
<dbReference type="PROSITE" id="PS00028">
    <property type="entry name" value="ZINC_FINGER_C2H2_1"/>
    <property type="match status" value="2"/>
</dbReference>
<feature type="region of interest" description="Disordered" evidence="10">
    <location>
        <begin position="490"/>
        <end position="514"/>
    </location>
</feature>
<dbReference type="Pfam" id="PF00096">
    <property type="entry name" value="zf-C2H2"/>
    <property type="match status" value="2"/>
</dbReference>
<evidence type="ECO:0000259" key="11">
    <source>
        <dbReference type="PROSITE" id="PS50157"/>
    </source>
</evidence>
<organism evidence="12 13">
    <name type="scientific">Lunasporangiospora selenospora</name>
    <dbReference type="NCBI Taxonomy" id="979761"/>
    <lineage>
        <taxon>Eukaryota</taxon>
        <taxon>Fungi</taxon>
        <taxon>Fungi incertae sedis</taxon>
        <taxon>Mucoromycota</taxon>
        <taxon>Mortierellomycotina</taxon>
        <taxon>Mortierellomycetes</taxon>
        <taxon>Mortierellales</taxon>
        <taxon>Mortierellaceae</taxon>
        <taxon>Lunasporangiospora</taxon>
    </lineage>
</organism>
<keyword evidence="3" id="KW-0677">Repeat</keyword>
<accession>A0A9P6FP73</accession>
<keyword evidence="8" id="KW-0539">Nucleus</keyword>
<keyword evidence="4 9" id="KW-0863">Zinc-finger</keyword>
<feature type="region of interest" description="Disordered" evidence="10">
    <location>
        <begin position="286"/>
        <end position="322"/>
    </location>
</feature>
<dbReference type="Proteomes" id="UP000780801">
    <property type="component" value="Unassembled WGS sequence"/>
</dbReference>
<evidence type="ECO:0000256" key="5">
    <source>
        <dbReference type="ARBA" id="ARBA00022833"/>
    </source>
</evidence>
<dbReference type="InterPro" id="IPR036236">
    <property type="entry name" value="Znf_C2H2_sf"/>
</dbReference>
<dbReference type="GO" id="GO:0008270">
    <property type="term" value="F:zinc ion binding"/>
    <property type="evidence" value="ECO:0007669"/>
    <property type="project" value="UniProtKB-KW"/>
</dbReference>
<dbReference type="SUPFAM" id="SSF57667">
    <property type="entry name" value="beta-beta-alpha zinc fingers"/>
    <property type="match status" value="1"/>
</dbReference>
<dbReference type="SMART" id="SM00355">
    <property type="entry name" value="ZnF_C2H2"/>
    <property type="match status" value="2"/>
</dbReference>
<evidence type="ECO:0000313" key="12">
    <source>
        <dbReference type="EMBL" id="KAF9578867.1"/>
    </source>
</evidence>
<dbReference type="GO" id="GO:0005634">
    <property type="term" value="C:nucleus"/>
    <property type="evidence" value="ECO:0007669"/>
    <property type="project" value="UniProtKB-SubCell"/>
</dbReference>
<evidence type="ECO:0000256" key="1">
    <source>
        <dbReference type="ARBA" id="ARBA00004123"/>
    </source>
</evidence>